<sequence length="165" mass="18993">MDLLNEFGFERIYKVASSSKASRKHQAVVAIKYHQSSLNCLMAISTNDKLNYHILHMTIHFNEVNINEETISSNKPIYDIVEYSNEIKDVDYQETCSNTSNELIDNMADIINNDNFQNNSSNNNLETEDIIEIFIKEANEDMMANSQIKTALETLIRNYKKACNI</sequence>
<reference evidence="1 2" key="1">
    <citation type="submission" date="2018-06" db="EMBL/GenBank/DDBJ databases">
        <title>Comparative genomics reveals the genomic features of Rhizophagus irregularis, R. cerebriforme, R. diaphanum and Gigaspora rosea, and their symbiotic lifestyle signature.</title>
        <authorList>
            <person name="Morin E."/>
            <person name="San Clemente H."/>
            <person name="Chen E.C.H."/>
            <person name="De La Providencia I."/>
            <person name="Hainaut M."/>
            <person name="Kuo A."/>
            <person name="Kohler A."/>
            <person name="Murat C."/>
            <person name="Tang N."/>
            <person name="Roy S."/>
            <person name="Loubradou J."/>
            <person name="Henrissat B."/>
            <person name="Grigoriev I.V."/>
            <person name="Corradi N."/>
            <person name="Roux C."/>
            <person name="Martin F.M."/>
        </authorList>
    </citation>
    <scope>NUCLEOTIDE SEQUENCE [LARGE SCALE GENOMIC DNA]</scope>
    <source>
        <strain evidence="1 2">DAOM 194757</strain>
    </source>
</reference>
<dbReference type="OrthoDB" id="10527419at2759"/>
<keyword evidence="2" id="KW-1185">Reference proteome</keyword>
<proteinExistence type="predicted"/>
<comment type="caution">
    <text evidence="1">The sequence shown here is derived from an EMBL/GenBank/DDBJ whole genome shotgun (WGS) entry which is preliminary data.</text>
</comment>
<name>A0A397TZK3_9GLOM</name>
<evidence type="ECO:0000313" key="2">
    <source>
        <dbReference type="Proteomes" id="UP000266673"/>
    </source>
</evidence>
<accession>A0A397TZK3</accession>
<protein>
    <submittedName>
        <fullName evidence="1">Uncharacterized protein</fullName>
    </submittedName>
</protein>
<organism evidence="1 2">
    <name type="scientific">Gigaspora rosea</name>
    <dbReference type="NCBI Taxonomy" id="44941"/>
    <lineage>
        <taxon>Eukaryota</taxon>
        <taxon>Fungi</taxon>
        <taxon>Fungi incertae sedis</taxon>
        <taxon>Mucoromycota</taxon>
        <taxon>Glomeromycotina</taxon>
        <taxon>Glomeromycetes</taxon>
        <taxon>Diversisporales</taxon>
        <taxon>Gigasporaceae</taxon>
        <taxon>Gigaspora</taxon>
    </lineage>
</organism>
<dbReference type="AlphaFoldDB" id="A0A397TZK3"/>
<gene>
    <name evidence="1" type="ORF">C2G38_2225232</name>
</gene>
<evidence type="ECO:0000313" key="1">
    <source>
        <dbReference type="EMBL" id="RIB03384.1"/>
    </source>
</evidence>
<dbReference type="Proteomes" id="UP000266673">
    <property type="component" value="Unassembled WGS sequence"/>
</dbReference>
<dbReference type="EMBL" id="QKWP01002427">
    <property type="protein sequence ID" value="RIB03384.1"/>
    <property type="molecule type" value="Genomic_DNA"/>
</dbReference>